<dbReference type="PANTHER" id="PTHR20978">
    <property type="entry name" value="SPLICING FACTOR 3B SUBUNIT 5"/>
    <property type="match status" value="1"/>
</dbReference>
<accession>A0A9W8HR69</accession>
<keyword evidence="2" id="KW-1185">Reference proteome</keyword>
<gene>
    <name evidence="1" type="ORF">H4R20_004579</name>
</gene>
<dbReference type="GO" id="GO:0005686">
    <property type="term" value="C:U2 snRNP"/>
    <property type="evidence" value="ECO:0007669"/>
    <property type="project" value="TreeGrafter"/>
</dbReference>
<evidence type="ECO:0000313" key="2">
    <source>
        <dbReference type="Proteomes" id="UP001140094"/>
    </source>
</evidence>
<dbReference type="EMBL" id="JANBUO010001255">
    <property type="protein sequence ID" value="KAJ2799071.1"/>
    <property type="molecule type" value="Genomic_DNA"/>
</dbReference>
<dbReference type="GO" id="GO:0000398">
    <property type="term" value="P:mRNA splicing, via spliceosome"/>
    <property type="evidence" value="ECO:0007669"/>
    <property type="project" value="TreeGrafter"/>
</dbReference>
<evidence type="ECO:0000313" key="1">
    <source>
        <dbReference type="EMBL" id="KAJ2799071.1"/>
    </source>
</evidence>
<dbReference type="Pfam" id="PF07189">
    <property type="entry name" value="SF3b10"/>
    <property type="match status" value="1"/>
</dbReference>
<proteinExistence type="predicted"/>
<dbReference type="Proteomes" id="UP001140094">
    <property type="component" value="Unassembled WGS sequence"/>
</dbReference>
<organism evidence="1 2">
    <name type="scientific">Coemansia guatemalensis</name>
    <dbReference type="NCBI Taxonomy" id="2761395"/>
    <lineage>
        <taxon>Eukaryota</taxon>
        <taxon>Fungi</taxon>
        <taxon>Fungi incertae sedis</taxon>
        <taxon>Zoopagomycota</taxon>
        <taxon>Kickxellomycotina</taxon>
        <taxon>Kickxellomycetes</taxon>
        <taxon>Kickxellales</taxon>
        <taxon>Kickxellaceae</taxon>
        <taxon>Coemansia</taxon>
    </lineage>
</organism>
<comment type="caution">
    <text evidence="1">The sequence shown here is derived from an EMBL/GenBank/DDBJ whole genome shotgun (WGS) entry which is preliminary data.</text>
</comment>
<dbReference type="InterPro" id="IPR009846">
    <property type="entry name" value="SF3b5/RDS3-10"/>
</dbReference>
<dbReference type="OrthoDB" id="274726at2759"/>
<protein>
    <recommendedName>
        <fullName evidence="3">Splicing factor subunit</fullName>
    </recommendedName>
</protein>
<evidence type="ECO:0008006" key="3">
    <source>
        <dbReference type="Google" id="ProtNLM"/>
    </source>
</evidence>
<reference evidence="1" key="1">
    <citation type="submission" date="2022-07" db="EMBL/GenBank/DDBJ databases">
        <title>Phylogenomic reconstructions and comparative analyses of Kickxellomycotina fungi.</title>
        <authorList>
            <person name="Reynolds N.K."/>
            <person name="Stajich J.E."/>
            <person name="Barry K."/>
            <person name="Grigoriev I.V."/>
            <person name="Crous P."/>
            <person name="Smith M.E."/>
        </authorList>
    </citation>
    <scope>NUCLEOTIDE SEQUENCE</scope>
    <source>
        <strain evidence="1">NRRL 1565</strain>
    </source>
</reference>
<dbReference type="GO" id="GO:0071011">
    <property type="term" value="C:precatalytic spliceosome"/>
    <property type="evidence" value="ECO:0007669"/>
    <property type="project" value="TreeGrafter"/>
</dbReference>
<sequence length="85" mass="9834">MDKFGMHNQTEQLYARYEGTGNADTSRYEWLTNQHRDTLAHYVMDDSLAMFISIAEGNSVTRTKFNMLERMQQPCGPPPKTEDSK</sequence>
<dbReference type="AlphaFoldDB" id="A0A9W8HR69"/>
<name>A0A9W8HR69_9FUNG</name>
<dbReference type="PANTHER" id="PTHR20978:SF0">
    <property type="entry name" value="SPLICING FACTOR 3B SUBUNIT 5"/>
    <property type="match status" value="1"/>
</dbReference>